<gene>
    <name evidence="12" type="ORF">ZT3D7_G10886</name>
</gene>
<dbReference type="PANTHER" id="PTHR14218:SF34">
    <property type="entry name" value="TRIPEPTIDYL-PEPTIDASE SED4"/>
    <property type="match status" value="1"/>
</dbReference>
<comment type="cofactor">
    <cofactor evidence="8">
        <name>Ca(2+)</name>
        <dbReference type="ChEBI" id="CHEBI:29108"/>
    </cofactor>
    <text evidence="8">Binds 1 Ca(2+) ion per subunit.</text>
</comment>
<comment type="subcellular location">
    <subcellularLocation>
        <location evidence="1">Secreted</location>
        <location evidence="1">Extracellular space</location>
    </subcellularLocation>
</comment>
<dbReference type="InterPro" id="IPR030400">
    <property type="entry name" value="Sedolisin_dom"/>
</dbReference>
<name>A0A1X7S8I9_ZYMT9</name>
<dbReference type="Proteomes" id="UP000215127">
    <property type="component" value="Chromosome 12"/>
</dbReference>
<evidence type="ECO:0000313" key="12">
    <source>
        <dbReference type="EMBL" id="SMQ55731.1"/>
    </source>
</evidence>
<accession>A0A1X7S8I9</accession>
<keyword evidence="4" id="KW-0378">Hydrolase</keyword>
<evidence type="ECO:0000256" key="1">
    <source>
        <dbReference type="ARBA" id="ARBA00004239"/>
    </source>
</evidence>
<dbReference type="EMBL" id="LT853703">
    <property type="protein sequence ID" value="SMQ55731.1"/>
    <property type="molecule type" value="Genomic_DNA"/>
</dbReference>
<keyword evidence="6 8" id="KW-0106">Calcium</keyword>
<dbReference type="GO" id="GO:0006508">
    <property type="term" value="P:proteolysis"/>
    <property type="evidence" value="ECO:0007669"/>
    <property type="project" value="UniProtKB-KW"/>
</dbReference>
<dbReference type="InterPro" id="IPR036852">
    <property type="entry name" value="Peptidase_S8/S53_dom_sf"/>
</dbReference>
<protein>
    <recommendedName>
        <fullName evidence="11">Peptidase S53 domain-containing protein</fullName>
    </recommendedName>
</protein>
<dbReference type="STRING" id="1276538.A0A1X7S8I9"/>
<evidence type="ECO:0000256" key="4">
    <source>
        <dbReference type="ARBA" id="ARBA00022801"/>
    </source>
</evidence>
<dbReference type="GO" id="GO:0004252">
    <property type="term" value="F:serine-type endopeptidase activity"/>
    <property type="evidence" value="ECO:0007669"/>
    <property type="project" value="InterPro"/>
</dbReference>
<dbReference type="GO" id="GO:0008240">
    <property type="term" value="F:tripeptidyl-peptidase activity"/>
    <property type="evidence" value="ECO:0007669"/>
    <property type="project" value="TreeGrafter"/>
</dbReference>
<dbReference type="CDD" id="cd11377">
    <property type="entry name" value="Pro-peptidase_S53"/>
    <property type="match status" value="1"/>
</dbReference>
<organism evidence="12 13">
    <name type="scientific">Zymoseptoria tritici (strain ST99CH_3D7)</name>
    <dbReference type="NCBI Taxonomy" id="1276538"/>
    <lineage>
        <taxon>Eukaryota</taxon>
        <taxon>Fungi</taxon>
        <taxon>Dikarya</taxon>
        <taxon>Ascomycota</taxon>
        <taxon>Pezizomycotina</taxon>
        <taxon>Dothideomycetes</taxon>
        <taxon>Dothideomycetidae</taxon>
        <taxon>Mycosphaerellales</taxon>
        <taxon>Mycosphaerellaceae</taxon>
        <taxon>Zymoseptoria</taxon>
    </lineage>
</organism>
<feature type="chain" id="PRO_5012168747" description="Peptidase S53 domain-containing protein" evidence="10">
    <location>
        <begin position="18"/>
        <end position="620"/>
    </location>
</feature>
<feature type="domain" description="Peptidase S53" evidence="11">
    <location>
        <begin position="217"/>
        <end position="620"/>
    </location>
</feature>
<evidence type="ECO:0000256" key="8">
    <source>
        <dbReference type="PROSITE-ProRule" id="PRU01032"/>
    </source>
</evidence>
<dbReference type="GO" id="GO:0005576">
    <property type="term" value="C:extracellular region"/>
    <property type="evidence" value="ECO:0007669"/>
    <property type="project" value="UniProtKB-SubCell"/>
</dbReference>
<keyword evidence="3 8" id="KW-0479">Metal-binding</keyword>
<feature type="binding site" evidence="8">
    <location>
        <position position="568"/>
    </location>
    <ligand>
        <name>Ca(2+)</name>
        <dbReference type="ChEBI" id="CHEBI:29108"/>
    </ligand>
</feature>
<evidence type="ECO:0000256" key="9">
    <source>
        <dbReference type="SAM" id="MobiDB-lite"/>
    </source>
</evidence>
<feature type="signal peptide" evidence="10">
    <location>
        <begin position="1"/>
        <end position="17"/>
    </location>
</feature>
<feature type="binding site" evidence="8">
    <location>
        <position position="567"/>
    </location>
    <ligand>
        <name>Ca(2+)</name>
        <dbReference type="ChEBI" id="CHEBI:29108"/>
    </ligand>
</feature>
<feature type="binding site" evidence="8">
    <location>
        <position position="600"/>
    </location>
    <ligand>
        <name>Ca(2+)</name>
        <dbReference type="ChEBI" id="CHEBI:29108"/>
    </ligand>
</feature>
<reference evidence="12 13" key="1">
    <citation type="submission" date="2016-06" db="EMBL/GenBank/DDBJ databases">
        <authorList>
            <person name="Kjaerup R.B."/>
            <person name="Dalgaard T.S."/>
            <person name="Juul-Madsen H.R."/>
        </authorList>
    </citation>
    <scope>NUCLEOTIDE SEQUENCE [LARGE SCALE GENOMIC DNA]</scope>
</reference>
<keyword evidence="5" id="KW-0720">Serine protease</keyword>
<dbReference type="Pfam" id="PF09286">
    <property type="entry name" value="Pro-kuma_activ"/>
    <property type="match status" value="1"/>
</dbReference>
<dbReference type="SUPFAM" id="SSF52743">
    <property type="entry name" value="Subtilisin-like"/>
    <property type="match status" value="1"/>
</dbReference>
<evidence type="ECO:0000256" key="3">
    <source>
        <dbReference type="ARBA" id="ARBA00022723"/>
    </source>
</evidence>
<feature type="binding site" evidence="8">
    <location>
        <position position="598"/>
    </location>
    <ligand>
        <name>Ca(2+)</name>
        <dbReference type="ChEBI" id="CHEBI:29108"/>
    </ligand>
</feature>
<dbReference type="InterPro" id="IPR015366">
    <property type="entry name" value="S53_propep"/>
</dbReference>
<dbReference type="PANTHER" id="PTHR14218">
    <property type="entry name" value="PROTEASE S8 TRIPEPTIDYL PEPTIDASE I CLN2"/>
    <property type="match status" value="1"/>
</dbReference>
<evidence type="ECO:0000256" key="5">
    <source>
        <dbReference type="ARBA" id="ARBA00022825"/>
    </source>
</evidence>
<dbReference type="AlphaFoldDB" id="A0A1X7S8I9"/>
<keyword evidence="10" id="KW-0732">Signal</keyword>
<evidence type="ECO:0000256" key="6">
    <source>
        <dbReference type="ARBA" id="ARBA00022837"/>
    </source>
</evidence>
<evidence type="ECO:0000256" key="2">
    <source>
        <dbReference type="ARBA" id="ARBA00022670"/>
    </source>
</evidence>
<dbReference type="SUPFAM" id="SSF54897">
    <property type="entry name" value="Protease propeptides/inhibitors"/>
    <property type="match status" value="1"/>
</dbReference>
<dbReference type="PROSITE" id="PS00138">
    <property type="entry name" value="SUBTILASE_SER"/>
    <property type="match status" value="1"/>
</dbReference>
<dbReference type="CDD" id="cd04056">
    <property type="entry name" value="Peptidases_S53"/>
    <property type="match status" value="1"/>
</dbReference>
<evidence type="ECO:0000313" key="13">
    <source>
        <dbReference type="Proteomes" id="UP000215127"/>
    </source>
</evidence>
<keyword evidence="2" id="KW-0645">Protease</keyword>
<sequence length="620" mass="67272">MLRPISFALALVMTVGAAVHESFPGPPFGWTQSSQAVDLSANTTLQAWLQYANLDQLEPLLEALSTPGSPQYGQWINLAEQNRIFAPPVEAQNRVQSWLESFGITDICSDGSVLTFTTSISIADSLLNTSFAYYTNGERTELRTLEYSLPDDLLDVLDFITPTTYFGNPKGYPQGTESDPALQPAEKRSAVQHVRKRQTMSPSCTEVIEYQGVNYTSIQPQCYQQQLNTGQYQVDASAGSTIAITSFLNQTASYSDLALFEAAYDIPDQNFTKVIFANGETYNLDDQSSVDSTGAPSINHDEANMELQIIIGLVGGLPVTEYIAGGFEADPGSFVPDVSIENVSDAMPEPYVEFFRFLLSQENKDLAYVISNSYGRRELTYEKSYARRVCNMIGMLGLRGRTILTSSGDQGVGAACRANTGAMQAEFVPTFPASCPYITAELDPPTAMNRSGGGFSNFFPQAFYQKPAIDAYLSQGILPEAKEYFASNNYTNFLGRGYPDLAADMDNPRIAGFYNGERGPNGGTSASAPAVAAVIALLNDVRLRAGKPALGFINPLIYALKGEGFTDITRGSTVGCNGSRNITGQAIIPYAGWNATEGWDPTTGWGIPNFGLLKDIVLKF</sequence>
<keyword evidence="13" id="KW-1185">Reference proteome</keyword>
<evidence type="ECO:0000256" key="7">
    <source>
        <dbReference type="ARBA" id="ARBA00023145"/>
    </source>
</evidence>
<dbReference type="Gene3D" id="3.40.50.200">
    <property type="entry name" value="Peptidase S8/S53 domain"/>
    <property type="match status" value="1"/>
</dbReference>
<proteinExistence type="predicted"/>
<dbReference type="PROSITE" id="PS51695">
    <property type="entry name" value="SEDOLISIN"/>
    <property type="match status" value="1"/>
</dbReference>
<keyword evidence="7" id="KW-0865">Zymogen</keyword>
<dbReference type="InterPro" id="IPR023828">
    <property type="entry name" value="Peptidase_S8_Ser-AS"/>
</dbReference>
<dbReference type="SMART" id="SM00944">
    <property type="entry name" value="Pro-kuma_activ"/>
    <property type="match status" value="1"/>
</dbReference>
<comment type="caution">
    <text evidence="8">Lacks conserved residue(s) required for the propagation of feature annotation.</text>
</comment>
<evidence type="ECO:0000256" key="10">
    <source>
        <dbReference type="SAM" id="SignalP"/>
    </source>
</evidence>
<feature type="region of interest" description="Disordered" evidence="9">
    <location>
        <begin position="168"/>
        <end position="196"/>
    </location>
</feature>
<evidence type="ECO:0000259" key="11">
    <source>
        <dbReference type="PROSITE" id="PS51695"/>
    </source>
</evidence>
<dbReference type="GO" id="GO:0046872">
    <property type="term" value="F:metal ion binding"/>
    <property type="evidence" value="ECO:0007669"/>
    <property type="project" value="UniProtKB-UniRule"/>
</dbReference>
<dbReference type="InterPro" id="IPR050819">
    <property type="entry name" value="Tripeptidyl-peptidase_I"/>
</dbReference>